<name>A0A1H9RV55_9ACTN</name>
<proteinExistence type="predicted"/>
<dbReference type="Gene3D" id="3.40.50.150">
    <property type="entry name" value="Vaccinia Virus protein VP39"/>
    <property type="match status" value="1"/>
</dbReference>
<dbReference type="InterPro" id="IPR029063">
    <property type="entry name" value="SAM-dependent_MTases_sf"/>
</dbReference>
<feature type="region of interest" description="Disordered" evidence="3">
    <location>
        <begin position="254"/>
        <end position="275"/>
    </location>
</feature>
<feature type="domain" description="Ribosomal RNA large subunit methyltransferase K/L-like methyltransferase" evidence="4">
    <location>
        <begin position="125"/>
        <end position="257"/>
    </location>
</feature>
<dbReference type="GO" id="GO:0032259">
    <property type="term" value="P:methylation"/>
    <property type="evidence" value="ECO:0007669"/>
    <property type="project" value="UniProtKB-KW"/>
</dbReference>
<dbReference type="PANTHER" id="PTHR13370">
    <property type="entry name" value="RNA METHYLASE-RELATED"/>
    <property type="match status" value="1"/>
</dbReference>
<dbReference type="SUPFAM" id="SSF53335">
    <property type="entry name" value="S-adenosyl-L-methionine-dependent methyltransferases"/>
    <property type="match status" value="1"/>
</dbReference>
<dbReference type="EMBL" id="FOGZ01000009">
    <property type="protein sequence ID" value="SER76606.1"/>
    <property type="molecule type" value="Genomic_DNA"/>
</dbReference>
<dbReference type="RefSeq" id="WP_143052828.1">
    <property type="nucleotide sequence ID" value="NZ_FOGZ01000009.1"/>
</dbReference>
<gene>
    <name evidence="5" type="ORF">SAMN05443377_10972</name>
</gene>
<organism evidence="5 6">
    <name type="scientific">Propionibacterium cyclohexanicum</name>
    <dbReference type="NCBI Taxonomy" id="64702"/>
    <lineage>
        <taxon>Bacteria</taxon>
        <taxon>Bacillati</taxon>
        <taxon>Actinomycetota</taxon>
        <taxon>Actinomycetes</taxon>
        <taxon>Propionibacteriales</taxon>
        <taxon>Propionibacteriaceae</taxon>
        <taxon>Propionibacterium</taxon>
    </lineage>
</organism>
<dbReference type="Proteomes" id="UP000198815">
    <property type="component" value="Unassembled WGS sequence"/>
</dbReference>
<dbReference type="STRING" id="64702.SAMN05443377_10972"/>
<dbReference type="Pfam" id="PF01170">
    <property type="entry name" value="UPF0020"/>
    <property type="match status" value="1"/>
</dbReference>
<dbReference type="PANTHER" id="PTHR13370:SF3">
    <property type="entry name" value="TRNA (GUANINE(10)-N2)-METHYLTRANSFERASE HOMOLOG"/>
    <property type="match status" value="1"/>
</dbReference>
<reference evidence="6" key="1">
    <citation type="submission" date="2016-10" db="EMBL/GenBank/DDBJ databases">
        <authorList>
            <person name="Varghese N."/>
            <person name="Submissions S."/>
        </authorList>
    </citation>
    <scope>NUCLEOTIDE SEQUENCE [LARGE SCALE GENOMIC DNA]</scope>
    <source>
        <strain evidence="6">DSM 16859</strain>
    </source>
</reference>
<protein>
    <submittedName>
        <fullName evidence="5">Putative RNA methylase family UPF0020</fullName>
    </submittedName>
</protein>
<evidence type="ECO:0000256" key="2">
    <source>
        <dbReference type="ARBA" id="ARBA00022679"/>
    </source>
</evidence>
<keyword evidence="1 5" id="KW-0489">Methyltransferase</keyword>
<keyword evidence="2" id="KW-0808">Transferase</keyword>
<sequence>MPALLLLLSPAANRVYQGTSPRLACAELAVTAPSPLVTVKALTIAGVDYLHVEGPGVDAGLLAHQSAAFAAFERIGDVLRPVELPKPQVMDSDLLTIPKYQGRTNEMFTRLLLHVTSSQVRTGREQLSVLDPLAGRGTTLLAAWTFGMNAYGVEIDERAVEQFSAFLKAYLRRKRLKHSAEVSPVRRDGRTLGERFDAHVRPAETTAGHLGVPGAPELDLTVFSGDTADSARLFGKRRFDAIVTDAPYGVVHGSTRASSLPRSRERGAGPRERSSADLLARAVPVWAGQLRPGGALGISWNTYGLDRAELARICSSCGLEVRDDGPWLDFAHRVDASIRRDIVVAVRPLAQAPGAVSPPTLTAGPANLVP</sequence>
<dbReference type="GO" id="GO:0005737">
    <property type="term" value="C:cytoplasm"/>
    <property type="evidence" value="ECO:0007669"/>
    <property type="project" value="TreeGrafter"/>
</dbReference>
<evidence type="ECO:0000256" key="1">
    <source>
        <dbReference type="ARBA" id="ARBA00022603"/>
    </source>
</evidence>
<accession>A0A1H9RV55</accession>
<keyword evidence="6" id="KW-1185">Reference proteome</keyword>
<evidence type="ECO:0000256" key="3">
    <source>
        <dbReference type="SAM" id="MobiDB-lite"/>
    </source>
</evidence>
<feature type="compositionally biased region" description="Basic and acidic residues" evidence="3">
    <location>
        <begin position="262"/>
        <end position="275"/>
    </location>
</feature>
<dbReference type="InterPro" id="IPR000241">
    <property type="entry name" value="RlmKL-like_Mtase"/>
</dbReference>
<evidence type="ECO:0000313" key="5">
    <source>
        <dbReference type="EMBL" id="SER76606.1"/>
    </source>
</evidence>
<evidence type="ECO:0000313" key="6">
    <source>
        <dbReference type="Proteomes" id="UP000198815"/>
    </source>
</evidence>
<dbReference type="AlphaFoldDB" id="A0A1H9RV55"/>
<evidence type="ECO:0000259" key="4">
    <source>
        <dbReference type="Pfam" id="PF01170"/>
    </source>
</evidence>
<dbReference type="OrthoDB" id="1637728at2"/>
<dbReference type="GO" id="GO:0008168">
    <property type="term" value="F:methyltransferase activity"/>
    <property type="evidence" value="ECO:0007669"/>
    <property type="project" value="UniProtKB-KW"/>
</dbReference>